<feature type="region of interest" description="Disordered" evidence="4">
    <location>
        <begin position="173"/>
        <end position="205"/>
    </location>
</feature>
<evidence type="ECO:0000313" key="6">
    <source>
        <dbReference type="EMBL" id="TPG53064.1"/>
    </source>
</evidence>
<feature type="repeat" description="ANK" evidence="3">
    <location>
        <begin position="134"/>
        <end position="166"/>
    </location>
</feature>
<proteinExistence type="predicted"/>
<evidence type="ECO:0000256" key="3">
    <source>
        <dbReference type="PROSITE-ProRule" id="PRU00023"/>
    </source>
</evidence>
<dbReference type="GO" id="GO:0085020">
    <property type="term" value="P:protein K6-linked ubiquitination"/>
    <property type="evidence" value="ECO:0007669"/>
    <property type="project" value="TreeGrafter"/>
</dbReference>
<dbReference type="InterPro" id="IPR036770">
    <property type="entry name" value="Ankyrin_rpt-contain_sf"/>
</dbReference>
<keyword evidence="5" id="KW-0732">Signal</keyword>
<dbReference type="GO" id="GO:0004842">
    <property type="term" value="F:ubiquitin-protein transferase activity"/>
    <property type="evidence" value="ECO:0007669"/>
    <property type="project" value="TreeGrafter"/>
</dbReference>
<protein>
    <submittedName>
        <fullName evidence="6">Ankyrin repeat domain-containing protein</fullName>
    </submittedName>
</protein>
<dbReference type="EMBL" id="RCZC01000003">
    <property type="protein sequence ID" value="TPG53064.1"/>
    <property type="molecule type" value="Genomic_DNA"/>
</dbReference>
<dbReference type="PROSITE" id="PS50297">
    <property type="entry name" value="ANK_REP_REGION"/>
    <property type="match status" value="3"/>
</dbReference>
<keyword evidence="2 3" id="KW-0040">ANK repeat</keyword>
<dbReference type="Gene3D" id="1.25.40.20">
    <property type="entry name" value="Ankyrin repeat-containing domain"/>
    <property type="match status" value="1"/>
</dbReference>
<dbReference type="RefSeq" id="WP_140850637.1">
    <property type="nucleotide sequence ID" value="NZ_RCZC01000003.1"/>
</dbReference>
<dbReference type="PANTHER" id="PTHR24171">
    <property type="entry name" value="ANKYRIN REPEAT DOMAIN-CONTAINING PROTEIN 39-RELATED"/>
    <property type="match status" value="1"/>
</dbReference>
<dbReference type="AlphaFoldDB" id="A0A502FUD7"/>
<organism evidence="6 7">
    <name type="scientific">Sphingomonas glacialis</name>
    <dbReference type="NCBI Taxonomy" id="658225"/>
    <lineage>
        <taxon>Bacteria</taxon>
        <taxon>Pseudomonadati</taxon>
        <taxon>Pseudomonadota</taxon>
        <taxon>Alphaproteobacteria</taxon>
        <taxon>Sphingomonadales</taxon>
        <taxon>Sphingomonadaceae</taxon>
        <taxon>Sphingomonas</taxon>
    </lineage>
</organism>
<comment type="caution">
    <text evidence="6">The sequence shown here is derived from an EMBL/GenBank/DDBJ whole genome shotgun (WGS) entry which is preliminary data.</text>
</comment>
<dbReference type="InterPro" id="IPR002110">
    <property type="entry name" value="Ankyrin_rpt"/>
</dbReference>
<dbReference type="Pfam" id="PF12796">
    <property type="entry name" value="Ank_2"/>
    <property type="match status" value="1"/>
</dbReference>
<name>A0A502FUD7_9SPHN</name>
<feature type="repeat" description="ANK" evidence="3">
    <location>
        <begin position="68"/>
        <end position="100"/>
    </location>
</feature>
<feature type="chain" id="PRO_5021302860" evidence="5">
    <location>
        <begin position="28"/>
        <end position="205"/>
    </location>
</feature>
<dbReference type="SMART" id="SM00248">
    <property type="entry name" value="ANK"/>
    <property type="match status" value="3"/>
</dbReference>
<evidence type="ECO:0000256" key="5">
    <source>
        <dbReference type="SAM" id="SignalP"/>
    </source>
</evidence>
<dbReference type="OrthoDB" id="7390289at2"/>
<keyword evidence="1" id="KW-0677">Repeat</keyword>
<dbReference type="SUPFAM" id="SSF48403">
    <property type="entry name" value="Ankyrin repeat"/>
    <property type="match status" value="1"/>
</dbReference>
<evidence type="ECO:0000256" key="2">
    <source>
        <dbReference type="ARBA" id="ARBA00023043"/>
    </source>
</evidence>
<accession>A0A502FUD7</accession>
<dbReference type="PANTHER" id="PTHR24171:SF8">
    <property type="entry name" value="BRCA1-ASSOCIATED RING DOMAIN PROTEIN 1"/>
    <property type="match status" value="1"/>
</dbReference>
<keyword evidence="7" id="KW-1185">Reference proteome</keyword>
<dbReference type="Proteomes" id="UP000319931">
    <property type="component" value="Unassembled WGS sequence"/>
</dbReference>
<reference evidence="6 7" key="1">
    <citation type="journal article" date="2019" name="Environ. Microbiol.">
        <title>Species interactions and distinct microbial communities in high Arctic permafrost affected cryosols are associated with the CH4 and CO2 gas fluxes.</title>
        <authorList>
            <person name="Altshuler I."/>
            <person name="Hamel J."/>
            <person name="Turney S."/>
            <person name="Magnuson E."/>
            <person name="Levesque R."/>
            <person name="Greer C."/>
            <person name="Whyte L.G."/>
        </authorList>
    </citation>
    <scope>NUCLEOTIDE SEQUENCE [LARGE SCALE GENOMIC DNA]</scope>
    <source>
        <strain evidence="6 7">E6.1</strain>
    </source>
</reference>
<sequence length="205" mass="21906">MTLRTASLALTLLATSALALVPAPVTAQIGQSPGYKFLQSVKDAKNDEVIAALEKPGVTMINTRDRTNGEGALHIVVRRGDMAYVSYLLSKGADANLRDDKGETAMLLATRLGRKEMVDALARSGGNVNLANASGETPLIIAVQRRDQSLVRDLLDLGADPDQADHLQGFSARDYATQDKRSPSIAQMIEANPKKVRKAVSGPKL</sequence>
<dbReference type="PROSITE" id="PS50088">
    <property type="entry name" value="ANK_REPEAT"/>
    <property type="match status" value="3"/>
</dbReference>
<evidence type="ECO:0000256" key="4">
    <source>
        <dbReference type="SAM" id="MobiDB-lite"/>
    </source>
</evidence>
<evidence type="ECO:0000313" key="7">
    <source>
        <dbReference type="Proteomes" id="UP000319931"/>
    </source>
</evidence>
<gene>
    <name evidence="6" type="ORF">EAH76_12640</name>
</gene>
<feature type="signal peptide" evidence="5">
    <location>
        <begin position="1"/>
        <end position="27"/>
    </location>
</feature>
<evidence type="ECO:0000256" key="1">
    <source>
        <dbReference type="ARBA" id="ARBA00022737"/>
    </source>
</evidence>
<feature type="repeat" description="ANK" evidence="3">
    <location>
        <begin position="101"/>
        <end position="133"/>
    </location>
</feature>